<comment type="caution">
    <text evidence="4">The sequence shown here is derived from an EMBL/GenBank/DDBJ whole genome shotgun (WGS) entry which is preliminary data.</text>
</comment>
<feature type="compositionally biased region" description="Polar residues" evidence="2">
    <location>
        <begin position="217"/>
        <end position="230"/>
    </location>
</feature>
<reference evidence="4 5" key="1">
    <citation type="journal article" date="2021" name="Sci. Rep.">
        <title>The distribution of antibiotic resistance genes in chicken gut microbiota commensals.</title>
        <authorList>
            <person name="Juricova H."/>
            <person name="Matiasovicova J."/>
            <person name="Kubasova T."/>
            <person name="Cejkova D."/>
            <person name="Rychlik I."/>
        </authorList>
    </citation>
    <scope>NUCLEOTIDE SEQUENCE [LARGE SCALE GENOMIC DNA]</scope>
    <source>
        <strain evidence="4 5">An801</strain>
    </source>
</reference>
<evidence type="ECO:0000256" key="2">
    <source>
        <dbReference type="SAM" id="MobiDB-lite"/>
    </source>
</evidence>
<accession>A0ABS2ESG6</accession>
<organism evidence="4 5">
    <name type="scientific">Bacteroides mediterraneensis</name>
    <dbReference type="NCBI Taxonomy" id="1841856"/>
    <lineage>
        <taxon>Bacteria</taxon>
        <taxon>Pseudomonadati</taxon>
        <taxon>Bacteroidota</taxon>
        <taxon>Bacteroidia</taxon>
        <taxon>Bacteroidales</taxon>
        <taxon>Bacteroidaceae</taxon>
        <taxon>Bacteroides</taxon>
    </lineage>
</organism>
<feature type="domain" description="HU" evidence="3">
    <location>
        <begin position="1"/>
        <end position="126"/>
    </location>
</feature>
<keyword evidence="5" id="KW-1185">Reference proteome</keyword>
<sequence>MEAQYDFLPVPGTKNEDKNPKLYPKLVTRGAVPFSEIIRQIARSSGFKEGTVIGVMEEVEKWTAYYIAHGESVEIGHMAYAVANLKTEKEVTDEGEIHAQSVRFDKVRFRTAKNFNQRCRGQELSRAKAGWKFQQSSARYTEQERLGLVIEYLKQYPFITRTKYGELTGLQKSKAWKDLSKWVKEKKLDTQGRAPHKIYVLFTGQLISTADGGSGSAPDTTPTESLPPTR</sequence>
<dbReference type="EMBL" id="JACJJW010000004">
    <property type="protein sequence ID" value="MBM6757615.1"/>
    <property type="molecule type" value="Genomic_DNA"/>
</dbReference>
<proteinExistence type="predicted"/>
<dbReference type="Proteomes" id="UP000703295">
    <property type="component" value="Unassembled WGS sequence"/>
</dbReference>
<dbReference type="SUPFAM" id="SSF47729">
    <property type="entry name" value="IHF-like DNA-binding proteins"/>
    <property type="match status" value="1"/>
</dbReference>
<dbReference type="RefSeq" id="WP_204474500.1">
    <property type="nucleotide sequence ID" value="NZ_JACJJW010000004.1"/>
</dbReference>
<name>A0ABS2ESG6_9BACE</name>
<keyword evidence="1" id="KW-0238">DNA-binding</keyword>
<dbReference type="InterPro" id="IPR010992">
    <property type="entry name" value="IHF-like_DNA-bd_dom_sf"/>
</dbReference>
<dbReference type="InterPro" id="IPR041607">
    <property type="entry name" value="HU-HIG"/>
</dbReference>
<gene>
    <name evidence="4" type="ORF">H6A31_02745</name>
</gene>
<protein>
    <recommendedName>
        <fullName evidence="3">HU domain-containing protein</fullName>
    </recommendedName>
</protein>
<evidence type="ECO:0000313" key="5">
    <source>
        <dbReference type="Proteomes" id="UP000703295"/>
    </source>
</evidence>
<evidence type="ECO:0000313" key="4">
    <source>
        <dbReference type="EMBL" id="MBM6757615.1"/>
    </source>
</evidence>
<evidence type="ECO:0000259" key="3">
    <source>
        <dbReference type="Pfam" id="PF18291"/>
    </source>
</evidence>
<feature type="region of interest" description="Disordered" evidence="2">
    <location>
        <begin position="211"/>
        <end position="230"/>
    </location>
</feature>
<evidence type="ECO:0000256" key="1">
    <source>
        <dbReference type="ARBA" id="ARBA00023125"/>
    </source>
</evidence>
<dbReference type="Pfam" id="PF18291">
    <property type="entry name" value="HU-HIG"/>
    <property type="match status" value="1"/>
</dbReference>